<dbReference type="InterPro" id="IPR010095">
    <property type="entry name" value="Cas12f1-like_TNB"/>
</dbReference>
<dbReference type="GO" id="GO:0003677">
    <property type="term" value="F:DNA binding"/>
    <property type="evidence" value="ECO:0007669"/>
    <property type="project" value="UniProtKB-KW"/>
</dbReference>
<organism evidence="5 6">
    <name type="scientific">Geranomyces variabilis</name>
    <dbReference type="NCBI Taxonomy" id="109894"/>
    <lineage>
        <taxon>Eukaryota</taxon>
        <taxon>Fungi</taxon>
        <taxon>Fungi incertae sedis</taxon>
        <taxon>Chytridiomycota</taxon>
        <taxon>Chytridiomycota incertae sedis</taxon>
        <taxon>Chytridiomycetes</taxon>
        <taxon>Spizellomycetales</taxon>
        <taxon>Powellomycetaceae</taxon>
        <taxon>Geranomyces</taxon>
    </lineage>
</organism>
<gene>
    <name evidence="5" type="ORF">HDU87_006795</name>
</gene>
<feature type="compositionally biased region" description="Basic and acidic residues" evidence="3">
    <location>
        <begin position="1606"/>
        <end position="1623"/>
    </location>
</feature>
<feature type="domain" description="Cas12f1-like TNB" evidence="4">
    <location>
        <begin position="1866"/>
        <end position="1926"/>
    </location>
</feature>
<evidence type="ECO:0000259" key="4">
    <source>
        <dbReference type="Pfam" id="PF07282"/>
    </source>
</evidence>
<keyword evidence="1" id="KW-0238">DNA-binding</keyword>
<evidence type="ECO:0000256" key="3">
    <source>
        <dbReference type="SAM" id="MobiDB-lite"/>
    </source>
</evidence>
<feature type="compositionally biased region" description="Basic and acidic residues" evidence="3">
    <location>
        <begin position="1317"/>
        <end position="1329"/>
    </location>
</feature>
<proteinExistence type="predicted"/>
<feature type="compositionally biased region" description="Basic and acidic residues" evidence="3">
    <location>
        <begin position="1164"/>
        <end position="1174"/>
    </location>
</feature>
<name>A0AAD5TPU1_9FUNG</name>
<evidence type="ECO:0000256" key="2">
    <source>
        <dbReference type="SAM" id="Coils"/>
    </source>
</evidence>
<feature type="coiled-coil region" evidence="2">
    <location>
        <begin position="16"/>
        <end position="43"/>
    </location>
</feature>
<feature type="region of interest" description="Disordered" evidence="3">
    <location>
        <begin position="1592"/>
        <end position="1623"/>
    </location>
</feature>
<comment type="caution">
    <text evidence="5">The sequence shown here is derived from an EMBL/GenBank/DDBJ whole genome shotgun (WGS) entry which is preliminary data.</text>
</comment>
<feature type="region of interest" description="Disordered" evidence="3">
    <location>
        <begin position="1313"/>
        <end position="1371"/>
    </location>
</feature>
<feature type="region of interest" description="Disordered" evidence="3">
    <location>
        <begin position="583"/>
        <end position="641"/>
    </location>
</feature>
<evidence type="ECO:0000256" key="1">
    <source>
        <dbReference type="ARBA" id="ARBA00023125"/>
    </source>
</evidence>
<dbReference type="PANTHER" id="PTHR36172:SF1">
    <property type="entry name" value="RESOLVASE-RELATED"/>
    <property type="match status" value="1"/>
</dbReference>
<keyword evidence="2" id="KW-0175">Coiled coil</keyword>
<dbReference type="Pfam" id="PF07282">
    <property type="entry name" value="Cas12f1-like_TNB"/>
    <property type="match status" value="1"/>
</dbReference>
<dbReference type="InterPro" id="IPR051491">
    <property type="entry name" value="Recombinase/Transposase-rel"/>
</dbReference>
<reference evidence="5" key="1">
    <citation type="submission" date="2020-05" db="EMBL/GenBank/DDBJ databases">
        <title>Phylogenomic resolution of chytrid fungi.</title>
        <authorList>
            <person name="Stajich J.E."/>
            <person name="Amses K."/>
            <person name="Simmons R."/>
            <person name="Seto K."/>
            <person name="Myers J."/>
            <person name="Bonds A."/>
            <person name="Quandt C.A."/>
            <person name="Barry K."/>
            <person name="Liu P."/>
            <person name="Grigoriev I."/>
            <person name="Longcore J.E."/>
            <person name="James T.Y."/>
        </authorList>
    </citation>
    <scope>NUCLEOTIDE SEQUENCE</scope>
    <source>
        <strain evidence="5">JEL0379</strain>
    </source>
</reference>
<keyword evidence="6" id="KW-1185">Reference proteome</keyword>
<protein>
    <recommendedName>
        <fullName evidence="4">Cas12f1-like TNB domain-containing protein</fullName>
    </recommendedName>
</protein>
<feature type="region of interest" description="Disordered" evidence="3">
    <location>
        <begin position="1249"/>
        <end position="1286"/>
    </location>
</feature>
<accession>A0AAD5TPU1</accession>
<feature type="compositionally biased region" description="Polar residues" evidence="3">
    <location>
        <begin position="1337"/>
        <end position="1353"/>
    </location>
</feature>
<dbReference type="Proteomes" id="UP001212152">
    <property type="component" value="Unassembled WGS sequence"/>
</dbReference>
<sequence>MPRTELREYASVFHKKVILKETVKSLEAECAELLSAREQLVETRPQQAVDWAKKRLRRLQDIVGAPCPFEDALLMIASGTSDEERDLAIDCLMCPKRQFVGLKQASACGSEQPFTCWLLLATRAVFEAYSASRTPIIQLVLEAVWYCPRLLPSASSSSPARTCDDDVVENGDSDDRIEETATKHACYSLLFQALIHILHGCNINIVNTNCYGSLAAKTAETMPFLRQWDLQPAGARITAALHPAVVLRVILDNQISREIKEEFVGIYLKHEAEHIWHIQYGGSADRPVPSDLTFDAIIRRLNLHITKRLNLAKGYAPSYEDLPFQREYLRLGRLKTMQLATSTAFTNIAACGLLHSSSLHAQLGPSARYLNKAFTPAQLSLRTEPDVRKMFCLPPVLSTAGLKPSAMGVIPIAHAPELASAGPSAMDVDTPLHAPELNNVPLAADNAPSAMDVDANLPALANLLAPDQDRTVEANQSRPSTLSVVTDPPASELGRTVDANQTRYITEVLSKYVGTTLTSEIVQDATALHDVYASSLKELMRGYRTVVNRLFNTRRSISRNQAGCLITEAVPFMKAKSLLEKGKSLGQKAKSSTEKAKSSPRNVNSSTEEGKSASEEVATEEAELSTEQASTEPAESAPEGGDLDWRPFVLVAGCNSKSKKVVYVREYLDRGTLTPPKWADAEHFTTCVKKVLETNLVMMCCKSGRVYTGLRWKKEQTAEASLKSLQKLDAVLGAQDLGPCLSRIRELKLDVTQAVWPRGKRSPTAAPPKQPSDTAATVTIQSQDAVTATVNIRPDQPSLARLAAVGLKITSPHHNLTSAQKLCIFALTSQCNGGYFEQVPKYNRENNTPKHRRGKKPIPKEHRLCVQVDLPKSAAKDKDEKMIKEPLFGEPAKTDLERFEERTKKLVKEKRVDAQVEQPQQPQLSAEEIDLLYYSSTCKIPKLPTAADAMSEQIMDVGHLVKTQVTVNSLTNRRLLSTSAAMANAYHEARFAHACLVSLLELLNDAADQLQDDARLSVRHHDVTALSTALTTAFEEHDPDEARNTCKLVLDAMVDILGTSIGSLVCDLLNEATDMPNGCRARQALPFISRVLHFVQSGERRPLRKNIWRHAVLIELLKPLTEMEAWIGEEKQWVEDLSAICAAGPPASILRESAAKVLTGAQRKRQEENAHEPPAHAQAPTEFQTPVAFAVESKGHLEGESESRFHFELKMFQAGHKHELSTTVSLDDLPKKARETLYVVCPGAKDHVTPRAAGAKQNEESENSDSEKRAEDPKTKVSETPPENPLQLVLASVSAYEQRTHWRLFDVSKEPISGATDKTKAGRGEKKDVEDQEEAQQESSNPQMGSNTSTRPSTRADRIAARDQVKAESEAPWRIRKQKGDSPCKILQEWFHGKRDMTRTFGMHAPLIHLATDMEYLDSVGSGLFESEKEQDPWIIPPSILFQSVVRRMTSEIHNWARASKHDIRTSYHKRFYDAKGNLVWVPVPNSRRYMSFDTFAGSGTKHRVVEIAGSYQAKRRVLMKKELLFKTGATRCIVKRVTSSVRGREFDLAVRLPISRPNTDMNFCLAALKFRKVDNSENRWVLSLPLKPCESPHMARRGRPPALGSDERPKPRSKTRAPDDAAADLRQKWKRLRTSRYELVYAGSAWEYTPGWDNRNLKKFPTCGWGKYIQVYRGQVLDVAKLPSKRIICVDPGVRIFVKLFDPLTGDEFDIGAGIEGEVISRLKKIVKQQQDLDKLLNNDARVIAMRAKVASYRQALGAARAAGGDDVKYAKEILESAEKELYDLLEEIRQEPGPQSYLRQMVGLQSDIDQKVKLIHSISARFLATFDVVLHPSFEHERMMKKRAKGPQSLVKAAFARVSHAEHLTLLTKLLESQGRRVIIVSEAFSTRACCSCGRLHNVGRKKLFVCRTCMTTRHRDGNAACVIGQLAFLRALIWFNGLDLPKDATAGAALEAEESQPVVEPDRMEVDPGHHLNPRMRLVATLLPNPTMLNVVTPQCGLHFEGLRTVSQGMVTQNALARET</sequence>
<evidence type="ECO:0000313" key="5">
    <source>
        <dbReference type="EMBL" id="KAJ3183476.1"/>
    </source>
</evidence>
<dbReference type="EMBL" id="JADGJQ010000006">
    <property type="protein sequence ID" value="KAJ3183476.1"/>
    <property type="molecule type" value="Genomic_DNA"/>
</dbReference>
<feature type="region of interest" description="Disordered" evidence="3">
    <location>
        <begin position="1158"/>
        <end position="1183"/>
    </location>
</feature>
<evidence type="ECO:0000313" key="6">
    <source>
        <dbReference type="Proteomes" id="UP001212152"/>
    </source>
</evidence>
<feature type="compositionally biased region" description="Basic and acidic residues" evidence="3">
    <location>
        <begin position="1354"/>
        <end position="1371"/>
    </location>
</feature>
<feature type="compositionally biased region" description="Basic and acidic residues" evidence="3">
    <location>
        <begin position="1265"/>
        <end position="1277"/>
    </location>
</feature>
<dbReference type="PANTHER" id="PTHR36172">
    <property type="match status" value="1"/>
</dbReference>